<dbReference type="Pfam" id="PF04112">
    <property type="entry name" value="Mak10"/>
    <property type="match status" value="1"/>
</dbReference>
<name>A0A7R8YMJ9_HERIL</name>
<evidence type="ECO:0000256" key="3">
    <source>
        <dbReference type="ARBA" id="ARBA00022490"/>
    </source>
</evidence>
<evidence type="ECO:0000256" key="1">
    <source>
        <dbReference type="ARBA" id="ARBA00004496"/>
    </source>
</evidence>
<evidence type="ECO:0000259" key="6">
    <source>
        <dbReference type="Pfam" id="PF04112"/>
    </source>
</evidence>
<dbReference type="PANTHER" id="PTHR21373:SF0">
    <property type="entry name" value="N-ALPHA-ACETYLTRANSFERASE 35, NATC AUXILIARY SUBUNIT"/>
    <property type="match status" value="1"/>
</dbReference>
<dbReference type="Proteomes" id="UP000594454">
    <property type="component" value="Chromosome 1"/>
</dbReference>
<dbReference type="OrthoDB" id="269405at2759"/>
<evidence type="ECO:0000256" key="5">
    <source>
        <dbReference type="SAM" id="MobiDB-lite"/>
    </source>
</evidence>
<keyword evidence="3" id="KW-0963">Cytoplasm</keyword>
<evidence type="ECO:0000313" key="9">
    <source>
        <dbReference type="Proteomes" id="UP000594454"/>
    </source>
</evidence>
<dbReference type="AlphaFoldDB" id="A0A7R8YMJ9"/>
<evidence type="ECO:0000313" key="8">
    <source>
        <dbReference type="EMBL" id="CAD7077532.1"/>
    </source>
</evidence>
<dbReference type="InterPro" id="IPR057983">
    <property type="entry name" value="NAA35-like_N"/>
</dbReference>
<evidence type="ECO:0000256" key="4">
    <source>
        <dbReference type="ARBA" id="ARBA00030494"/>
    </source>
</evidence>
<dbReference type="Pfam" id="PF25789">
    <property type="entry name" value="TPR_NAA35"/>
    <property type="match status" value="1"/>
</dbReference>
<dbReference type="GO" id="GO:0031417">
    <property type="term" value="C:NatC complex"/>
    <property type="evidence" value="ECO:0007669"/>
    <property type="project" value="InterPro"/>
</dbReference>
<proteinExistence type="inferred from homology"/>
<dbReference type="InterPro" id="IPR007244">
    <property type="entry name" value="Naa35_N"/>
</dbReference>
<dbReference type="EMBL" id="LR899009">
    <property type="protein sequence ID" value="CAD7077532.1"/>
    <property type="molecule type" value="Genomic_DNA"/>
</dbReference>
<dbReference type="InterPro" id="IPR057982">
    <property type="entry name" value="TPR_NAA35"/>
</dbReference>
<dbReference type="FunCoup" id="A0A7R8YMJ9">
    <property type="interactions" value="1642"/>
</dbReference>
<feature type="region of interest" description="Disordered" evidence="5">
    <location>
        <begin position="1"/>
        <end position="24"/>
    </location>
</feature>
<feature type="region of interest" description="Disordered" evidence="5">
    <location>
        <begin position="293"/>
        <end position="322"/>
    </location>
</feature>
<gene>
    <name evidence="8" type="ORF">HERILL_LOCUS871</name>
</gene>
<comment type="subcellular location">
    <subcellularLocation>
        <location evidence="1">Cytoplasm</location>
    </subcellularLocation>
</comment>
<feature type="compositionally biased region" description="Polar residues" evidence="5">
    <location>
        <begin position="1"/>
        <end position="11"/>
    </location>
</feature>
<feature type="domain" description="NAA35-like TPR repeats" evidence="7">
    <location>
        <begin position="348"/>
        <end position="733"/>
    </location>
</feature>
<evidence type="ECO:0000259" key="7">
    <source>
        <dbReference type="Pfam" id="PF25789"/>
    </source>
</evidence>
<keyword evidence="9" id="KW-1185">Reference proteome</keyword>
<protein>
    <recommendedName>
        <fullName evidence="4">Protein MAK10 homolog</fullName>
    </recommendedName>
</protein>
<dbReference type="PANTHER" id="PTHR21373">
    <property type="entry name" value="GLUCOSE REPRESSIBLE PROTEIN MAK10"/>
    <property type="match status" value="1"/>
</dbReference>
<feature type="domain" description="NAA35-like N-terminal" evidence="6">
    <location>
        <begin position="65"/>
        <end position="156"/>
    </location>
</feature>
<evidence type="ECO:0000256" key="2">
    <source>
        <dbReference type="ARBA" id="ARBA00006289"/>
    </source>
</evidence>
<accession>A0A7R8YMJ9</accession>
<dbReference type="InParanoid" id="A0A7R8YMJ9"/>
<sequence length="736" mass="84558">MPGNELQTGSEQEGEVRGDDGLGAAEDQMSSRGIALGQSYRRCPNYEWKSVTTEFFEACSELSLGELVHDEIFGLFEAMSAIEMMDPKMDVGIILNKDEPVPHTFQTAVSAGVLKLENFTNEELIGIFDSIYSCLVCWLEGHSLDQILFTCLYLHNPHEIADKVLKSFCLAIRKLIPIIKDFVIEGNVSEEEDFQLFGVSNLGVIDNPTETQVVGLLKESEDELVRRSRIESNAEDVLAVMHRVRLLRFLFQSLFLLWPRKDTTFGEPVLVEVQKNLNAALELLPFIKRTVEKGTQPDPKSDAPNPIGYSPRVNQRNLPPTFPRSARIRDRLSSFVFLEGLSQKLKLACKVIHQKDYYATLNFFIDFSKKSGQCLLSRSILQIIFFGNKKNVKGTNPFEEFLKESIKLFTAPPILMSKNNVSNNIEAKKYVDSFLKYCINLHTFTYFLQICGYNRARQRDKLARLIEEGFGNLQDEAGRVDTYLNLICRHTESSSQHISHFGTWTLYYCLRAMSLYLLSGFELELYSVHEFLYIYWYLYEFLFGFIVTTLSRAESLLAMQDITSESKTNTKQRKLKAKKKKQSKPFLREIMYNHAMQMMSGGYYKAIAAFTKDGRIRQPKSKFDNEEIRFNRRFAPFANLNSPPPMPYIEFAKIRSSQFRAPSAELFLSAANHFHQARNILESVLNPDTEMLQMIQVAKFNFIVTNLLANGHKKDSKLQPEFDFSQHYCFPIIKIN</sequence>
<organism evidence="8 9">
    <name type="scientific">Hermetia illucens</name>
    <name type="common">Black soldier fly</name>
    <dbReference type="NCBI Taxonomy" id="343691"/>
    <lineage>
        <taxon>Eukaryota</taxon>
        <taxon>Metazoa</taxon>
        <taxon>Ecdysozoa</taxon>
        <taxon>Arthropoda</taxon>
        <taxon>Hexapoda</taxon>
        <taxon>Insecta</taxon>
        <taxon>Pterygota</taxon>
        <taxon>Neoptera</taxon>
        <taxon>Endopterygota</taxon>
        <taxon>Diptera</taxon>
        <taxon>Brachycera</taxon>
        <taxon>Stratiomyomorpha</taxon>
        <taxon>Stratiomyidae</taxon>
        <taxon>Hermetiinae</taxon>
        <taxon>Hermetia</taxon>
    </lineage>
</organism>
<comment type="similarity">
    <text evidence="2">Belongs to the MAK10 family.</text>
</comment>
<reference evidence="8 9" key="1">
    <citation type="submission" date="2020-11" db="EMBL/GenBank/DDBJ databases">
        <authorList>
            <person name="Wallbank WR R."/>
            <person name="Pardo Diaz C."/>
            <person name="Kozak K."/>
            <person name="Martin S."/>
            <person name="Jiggins C."/>
            <person name="Moest M."/>
            <person name="Warren A I."/>
            <person name="Generalovic N T."/>
            <person name="Byers J.R.P. K."/>
            <person name="Montejo-Kovacevich G."/>
            <person name="Yen C E."/>
        </authorList>
    </citation>
    <scope>NUCLEOTIDE SEQUENCE [LARGE SCALE GENOMIC DNA]</scope>
</reference>
<dbReference type="OMA" id="QMEWIVQ"/>